<feature type="transmembrane region" description="Helical" evidence="2">
    <location>
        <begin position="26"/>
        <end position="46"/>
    </location>
</feature>
<evidence type="ECO:0000256" key="2">
    <source>
        <dbReference type="SAM" id="Phobius"/>
    </source>
</evidence>
<gene>
    <name evidence="3" type="ORF">ABC977_03565</name>
</gene>
<keyword evidence="2" id="KW-1133">Transmembrane helix</keyword>
<proteinExistence type="predicted"/>
<sequence>MTGPSIELVQATPPPGPIPDQRPGRLLVFLSTFVLAATLGLAANYLRSPVFETSATVLTVKPKGVDETSADADLEHVAIQRRLLLGDEVLAAVADRLQSADHTGESPMDMGRLREMLTVRSVSDTNLVELSAEGGTPELLRDAVNQWADA</sequence>
<evidence type="ECO:0000313" key="3">
    <source>
        <dbReference type="EMBL" id="MEY6431482.1"/>
    </source>
</evidence>
<evidence type="ECO:0000313" key="4">
    <source>
        <dbReference type="Proteomes" id="UP001564408"/>
    </source>
</evidence>
<evidence type="ECO:0000256" key="1">
    <source>
        <dbReference type="SAM" id="MobiDB-lite"/>
    </source>
</evidence>
<dbReference type="EMBL" id="JBDKXB010000003">
    <property type="protein sequence ID" value="MEY6431482.1"/>
    <property type="molecule type" value="Genomic_DNA"/>
</dbReference>
<evidence type="ECO:0008006" key="5">
    <source>
        <dbReference type="Google" id="ProtNLM"/>
    </source>
</evidence>
<name>A0ABV4BB61_9GAMM</name>
<reference evidence="3 4" key="1">
    <citation type="submission" date="2024-05" db="EMBL/GenBank/DDBJ databases">
        <title>Genome Sequence and Characterization of the New Strain Purple Sulfur Bacterium of Genus Thioalkalicoccus.</title>
        <authorList>
            <person name="Bryantseva I.A."/>
            <person name="Kyndt J.A."/>
            <person name="Imhoff J.F."/>
        </authorList>
    </citation>
    <scope>NUCLEOTIDE SEQUENCE [LARGE SCALE GENOMIC DNA]</scope>
    <source>
        <strain evidence="3 4">Um2</strain>
    </source>
</reference>
<dbReference type="RefSeq" id="WP_369665864.1">
    <property type="nucleotide sequence ID" value="NZ_JBDKXB010000003.1"/>
</dbReference>
<accession>A0ABV4BB61</accession>
<protein>
    <recommendedName>
        <fullName evidence="5">Polysaccharide chain length determinant N-terminal domain-containing protein</fullName>
    </recommendedName>
</protein>
<keyword evidence="2" id="KW-0812">Transmembrane</keyword>
<keyword evidence="4" id="KW-1185">Reference proteome</keyword>
<keyword evidence="2" id="KW-0472">Membrane</keyword>
<dbReference type="Proteomes" id="UP001564408">
    <property type="component" value="Unassembled WGS sequence"/>
</dbReference>
<organism evidence="3 4">
    <name type="scientific">Thioalkalicoccus limnaeus</name>
    <dbReference type="NCBI Taxonomy" id="120681"/>
    <lineage>
        <taxon>Bacteria</taxon>
        <taxon>Pseudomonadati</taxon>
        <taxon>Pseudomonadota</taxon>
        <taxon>Gammaproteobacteria</taxon>
        <taxon>Chromatiales</taxon>
        <taxon>Chromatiaceae</taxon>
        <taxon>Thioalkalicoccus</taxon>
    </lineage>
</organism>
<comment type="caution">
    <text evidence="3">The sequence shown here is derived from an EMBL/GenBank/DDBJ whole genome shotgun (WGS) entry which is preliminary data.</text>
</comment>
<feature type="region of interest" description="Disordered" evidence="1">
    <location>
        <begin position="1"/>
        <end position="20"/>
    </location>
</feature>